<feature type="transmembrane region" description="Helical" evidence="1">
    <location>
        <begin position="51"/>
        <end position="67"/>
    </location>
</feature>
<evidence type="ECO:0000313" key="3">
    <source>
        <dbReference type="Proteomes" id="UP001303160"/>
    </source>
</evidence>
<dbReference type="EMBL" id="MU863901">
    <property type="protein sequence ID" value="KAK4202071.1"/>
    <property type="molecule type" value="Genomic_DNA"/>
</dbReference>
<keyword evidence="1" id="KW-0472">Membrane</keyword>
<reference evidence="2" key="2">
    <citation type="submission" date="2023-05" db="EMBL/GenBank/DDBJ databases">
        <authorList>
            <consortium name="Lawrence Berkeley National Laboratory"/>
            <person name="Steindorff A."/>
            <person name="Hensen N."/>
            <person name="Bonometti L."/>
            <person name="Westerberg I."/>
            <person name="Brannstrom I.O."/>
            <person name="Guillou S."/>
            <person name="Cros-Aarteil S."/>
            <person name="Calhoun S."/>
            <person name="Haridas S."/>
            <person name="Kuo A."/>
            <person name="Mondo S."/>
            <person name="Pangilinan J."/>
            <person name="Riley R."/>
            <person name="Labutti K."/>
            <person name="Andreopoulos B."/>
            <person name="Lipzen A."/>
            <person name="Chen C."/>
            <person name="Yanf M."/>
            <person name="Daum C."/>
            <person name="Ng V."/>
            <person name="Clum A."/>
            <person name="Ohm R."/>
            <person name="Martin F."/>
            <person name="Silar P."/>
            <person name="Natvig D."/>
            <person name="Lalanne C."/>
            <person name="Gautier V."/>
            <person name="Ament-Velasquez S.L."/>
            <person name="Kruys A."/>
            <person name="Hutchinson M.I."/>
            <person name="Powell A.J."/>
            <person name="Barry K."/>
            <person name="Miller A.N."/>
            <person name="Grigoriev I.V."/>
            <person name="Debuchy R."/>
            <person name="Gladieux P."/>
            <person name="Thoren M.H."/>
            <person name="Johannesson H."/>
        </authorList>
    </citation>
    <scope>NUCLEOTIDE SEQUENCE</scope>
    <source>
        <strain evidence="2">CBS 315.58</strain>
    </source>
</reference>
<evidence type="ECO:0000256" key="1">
    <source>
        <dbReference type="SAM" id="Phobius"/>
    </source>
</evidence>
<dbReference type="AlphaFoldDB" id="A0AAN7AUX0"/>
<keyword evidence="1" id="KW-1133">Transmembrane helix</keyword>
<organism evidence="2 3">
    <name type="scientific">Triangularia verruculosa</name>
    <dbReference type="NCBI Taxonomy" id="2587418"/>
    <lineage>
        <taxon>Eukaryota</taxon>
        <taxon>Fungi</taxon>
        <taxon>Dikarya</taxon>
        <taxon>Ascomycota</taxon>
        <taxon>Pezizomycotina</taxon>
        <taxon>Sordariomycetes</taxon>
        <taxon>Sordariomycetidae</taxon>
        <taxon>Sordariales</taxon>
        <taxon>Podosporaceae</taxon>
        <taxon>Triangularia</taxon>
    </lineage>
</organism>
<proteinExistence type="predicted"/>
<keyword evidence="1" id="KW-0812">Transmembrane</keyword>
<feature type="transmembrane region" description="Helical" evidence="1">
    <location>
        <begin position="73"/>
        <end position="94"/>
    </location>
</feature>
<comment type="caution">
    <text evidence="2">The sequence shown here is derived from an EMBL/GenBank/DDBJ whole genome shotgun (WGS) entry which is preliminary data.</text>
</comment>
<keyword evidence="3" id="KW-1185">Reference proteome</keyword>
<protein>
    <submittedName>
        <fullName evidence="2">Uncharacterized protein</fullName>
    </submittedName>
</protein>
<name>A0AAN7AUX0_9PEZI</name>
<sequence>MISAAETVRMTAFTLWSNSQSLRLERASTRSLNIAESTVKHAAAQVSTRQVYIPVFLFIGRFLSIWVSQTTWLGTYTMLTITGFAINVLALASVTHGAPSSIFSN</sequence>
<reference evidence="2" key="1">
    <citation type="journal article" date="2023" name="Mol. Phylogenet. Evol.">
        <title>Genome-scale phylogeny and comparative genomics of the fungal order Sordariales.</title>
        <authorList>
            <person name="Hensen N."/>
            <person name="Bonometti L."/>
            <person name="Westerberg I."/>
            <person name="Brannstrom I.O."/>
            <person name="Guillou S."/>
            <person name="Cros-Aarteil S."/>
            <person name="Calhoun S."/>
            <person name="Haridas S."/>
            <person name="Kuo A."/>
            <person name="Mondo S."/>
            <person name="Pangilinan J."/>
            <person name="Riley R."/>
            <person name="LaButti K."/>
            <person name="Andreopoulos B."/>
            <person name="Lipzen A."/>
            <person name="Chen C."/>
            <person name="Yan M."/>
            <person name="Daum C."/>
            <person name="Ng V."/>
            <person name="Clum A."/>
            <person name="Steindorff A."/>
            <person name="Ohm R.A."/>
            <person name="Martin F."/>
            <person name="Silar P."/>
            <person name="Natvig D.O."/>
            <person name="Lalanne C."/>
            <person name="Gautier V."/>
            <person name="Ament-Velasquez S.L."/>
            <person name="Kruys A."/>
            <person name="Hutchinson M.I."/>
            <person name="Powell A.J."/>
            <person name="Barry K."/>
            <person name="Miller A.N."/>
            <person name="Grigoriev I.V."/>
            <person name="Debuchy R."/>
            <person name="Gladieux P."/>
            <person name="Hiltunen Thoren M."/>
            <person name="Johannesson H."/>
        </authorList>
    </citation>
    <scope>NUCLEOTIDE SEQUENCE</scope>
    <source>
        <strain evidence="2">CBS 315.58</strain>
    </source>
</reference>
<dbReference type="Proteomes" id="UP001303160">
    <property type="component" value="Unassembled WGS sequence"/>
</dbReference>
<evidence type="ECO:0000313" key="2">
    <source>
        <dbReference type="EMBL" id="KAK4202071.1"/>
    </source>
</evidence>
<accession>A0AAN7AUX0</accession>
<gene>
    <name evidence="2" type="ORF">QBC40DRAFT_277306</name>
</gene>